<dbReference type="GO" id="GO:0030148">
    <property type="term" value="P:sphingolipid biosynthetic process"/>
    <property type="evidence" value="ECO:0007669"/>
    <property type="project" value="TreeGrafter"/>
</dbReference>
<dbReference type="AlphaFoldDB" id="A0A9W7C8I3"/>
<dbReference type="PANTHER" id="PTHR11157:SF17">
    <property type="entry name" value="ELONGATION OF VERY LONG CHAIN FATTY ACIDS PROTEIN 6"/>
    <property type="match status" value="1"/>
</dbReference>
<dbReference type="GO" id="GO:0005789">
    <property type="term" value="C:endoplasmic reticulum membrane"/>
    <property type="evidence" value="ECO:0007669"/>
    <property type="project" value="TreeGrafter"/>
</dbReference>
<evidence type="ECO:0000256" key="2">
    <source>
        <dbReference type="ARBA" id="ARBA00022516"/>
    </source>
</evidence>
<reference evidence="12" key="1">
    <citation type="journal article" date="2023" name="Commun. Biol.">
        <title>Genome analysis of Parmales, the sister group of diatoms, reveals the evolutionary specialization of diatoms from phago-mixotrophs to photoautotrophs.</title>
        <authorList>
            <person name="Ban H."/>
            <person name="Sato S."/>
            <person name="Yoshikawa S."/>
            <person name="Yamada K."/>
            <person name="Nakamura Y."/>
            <person name="Ichinomiya M."/>
            <person name="Sato N."/>
            <person name="Blanc-Mathieu R."/>
            <person name="Endo H."/>
            <person name="Kuwata A."/>
            <person name="Ogata H."/>
        </authorList>
    </citation>
    <scope>NUCLEOTIDE SEQUENCE [LARGE SCALE GENOMIC DNA]</scope>
    <source>
        <strain evidence="12">NIES 3700</strain>
    </source>
</reference>
<dbReference type="OrthoDB" id="186601at2759"/>
<dbReference type="GO" id="GO:0034625">
    <property type="term" value="P:fatty acid elongation, monounsaturated fatty acid"/>
    <property type="evidence" value="ECO:0007669"/>
    <property type="project" value="TreeGrafter"/>
</dbReference>
<sequence length="309" mass="35510">MSAYVDMIRSYEASWDTAKAIEYTGEHTEIPVFAISMYLLIVFYVPEHIKTGWPLRSLWAYWNLLLSIFSIMGACRCVPYLVSNLLEHGFTYTTCHDSTKWFLRHDEPNPVGFWVTLFIYSKIPELIDTVFLVLQKKPVIFLHWFHHVTVLLYCWHAFANWTASGLWFVSMNFTVHSIMYFYYFLAIAGYKSLAKPMAPLITTIQLVQMIVGSVVMINVWNVKKDGGECFVIPANYKLGLAMYLSYFFLFAVLFYNLYLKEGGKHAKGAKKGGKKGGEDSETLCGVDMKKGDAAGFFHTQSDKEKMKKN</sequence>
<name>A0A9W7C8I3_9STRA</name>
<evidence type="ECO:0000256" key="7">
    <source>
        <dbReference type="ARBA" id="ARBA00023098"/>
    </source>
</evidence>
<keyword evidence="8 10" id="KW-0472">Membrane</keyword>
<comment type="catalytic activity">
    <reaction evidence="10">
        <text>an acyl-CoA + malonyl-CoA + H(+) = a 3-oxoacyl-CoA + CO2 + CoA</text>
        <dbReference type="Rhea" id="RHEA:50252"/>
        <dbReference type="ChEBI" id="CHEBI:15378"/>
        <dbReference type="ChEBI" id="CHEBI:16526"/>
        <dbReference type="ChEBI" id="CHEBI:57287"/>
        <dbReference type="ChEBI" id="CHEBI:57384"/>
        <dbReference type="ChEBI" id="CHEBI:58342"/>
        <dbReference type="ChEBI" id="CHEBI:90726"/>
    </reaction>
    <physiologicalReaction direction="left-to-right" evidence="10">
        <dbReference type="Rhea" id="RHEA:50253"/>
    </physiologicalReaction>
</comment>
<feature type="transmembrane region" description="Helical" evidence="10">
    <location>
        <begin position="58"/>
        <end position="82"/>
    </location>
</feature>
<accession>A0A9W7C8I3</accession>
<feature type="transmembrane region" description="Helical" evidence="10">
    <location>
        <begin position="197"/>
        <end position="220"/>
    </location>
</feature>
<dbReference type="InterPro" id="IPR002076">
    <property type="entry name" value="ELO_fam"/>
</dbReference>
<dbReference type="GO" id="GO:0042761">
    <property type="term" value="P:very long-chain fatty acid biosynthetic process"/>
    <property type="evidence" value="ECO:0007669"/>
    <property type="project" value="TreeGrafter"/>
</dbReference>
<dbReference type="EC" id="2.3.1.-" evidence="10"/>
<dbReference type="Proteomes" id="UP001165122">
    <property type="component" value="Unassembled WGS sequence"/>
</dbReference>
<evidence type="ECO:0000256" key="10">
    <source>
        <dbReference type="RuleBase" id="RU361115"/>
    </source>
</evidence>
<gene>
    <name evidence="11" type="ORF">TrLO_g10227</name>
</gene>
<comment type="subcellular location">
    <subcellularLocation>
        <location evidence="1">Membrane</location>
        <topology evidence="1">Multi-pass membrane protein</topology>
    </subcellularLocation>
</comment>
<keyword evidence="9 10" id="KW-0275">Fatty acid biosynthesis</keyword>
<comment type="similarity">
    <text evidence="10">Belongs to the ELO family.</text>
</comment>
<dbReference type="EMBL" id="BRXW01000035">
    <property type="protein sequence ID" value="GMI01611.1"/>
    <property type="molecule type" value="Genomic_DNA"/>
</dbReference>
<dbReference type="GO" id="GO:0009922">
    <property type="term" value="F:fatty acid elongase activity"/>
    <property type="evidence" value="ECO:0007669"/>
    <property type="project" value="InterPro"/>
</dbReference>
<protein>
    <recommendedName>
        <fullName evidence="10">Elongation of fatty acids protein</fullName>
        <ecNumber evidence="10">2.3.1.-</ecNumber>
    </recommendedName>
</protein>
<evidence type="ECO:0000313" key="12">
    <source>
        <dbReference type="Proteomes" id="UP001165122"/>
    </source>
</evidence>
<feature type="transmembrane region" description="Helical" evidence="10">
    <location>
        <begin position="240"/>
        <end position="258"/>
    </location>
</feature>
<evidence type="ECO:0000256" key="3">
    <source>
        <dbReference type="ARBA" id="ARBA00022679"/>
    </source>
</evidence>
<dbReference type="GO" id="GO:0034626">
    <property type="term" value="P:fatty acid elongation, polyunsaturated fatty acid"/>
    <property type="evidence" value="ECO:0007669"/>
    <property type="project" value="TreeGrafter"/>
</dbReference>
<keyword evidence="5 10" id="KW-0276">Fatty acid metabolism</keyword>
<dbReference type="InterPro" id="IPR030457">
    <property type="entry name" value="ELO_CS"/>
</dbReference>
<feature type="transmembrane region" description="Helical" evidence="10">
    <location>
        <begin position="141"/>
        <end position="159"/>
    </location>
</feature>
<dbReference type="Pfam" id="PF01151">
    <property type="entry name" value="ELO"/>
    <property type="match status" value="1"/>
</dbReference>
<evidence type="ECO:0000256" key="6">
    <source>
        <dbReference type="ARBA" id="ARBA00022989"/>
    </source>
</evidence>
<keyword evidence="7 10" id="KW-0443">Lipid metabolism</keyword>
<evidence type="ECO:0000256" key="4">
    <source>
        <dbReference type="ARBA" id="ARBA00022692"/>
    </source>
</evidence>
<comment type="caution">
    <text evidence="11">The sequence shown here is derived from an EMBL/GenBank/DDBJ whole genome shotgun (WGS) entry which is preliminary data.</text>
</comment>
<evidence type="ECO:0000256" key="5">
    <source>
        <dbReference type="ARBA" id="ARBA00022832"/>
    </source>
</evidence>
<evidence type="ECO:0000313" key="11">
    <source>
        <dbReference type="EMBL" id="GMI01611.1"/>
    </source>
</evidence>
<feature type="transmembrane region" description="Helical" evidence="10">
    <location>
        <begin position="165"/>
        <end position="185"/>
    </location>
</feature>
<evidence type="ECO:0000256" key="1">
    <source>
        <dbReference type="ARBA" id="ARBA00004141"/>
    </source>
</evidence>
<evidence type="ECO:0000256" key="8">
    <source>
        <dbReference type="ARBA" id="ARBA00023136"/>
    </source>
</evidence>
<proteinExistence type="inferred from homology"/>
<dbReference type="PROSITE" id="PS01188">
    <property type="entry name" value="ELO"/>
    <property type="match status" value="1"/>
</dbReference>
<dbReference type="GO" id="GO:0019367">
    <property type="term" value="P:fatty acid elongation, saturated fatty acid"/>
    <property type="evidence" value="ECO:0007669"/>
    <property type="project" value="TreeGrafter"/>
</dbReference>
<feature type="transmembrane region" description="Helical" evidence="10">
    <location>
        <begin position="30"/>
        <end position="46"/>
    </location>
</feature>
<keyword evidence="2 10" id="KW-0444">Lipid biosynthesis</keyword>
<organism evidence="11 12">
    <name type="scientific">Triparma laevis f. longispina</name>
    <dbReference type="NCBI Taxonomy" id="1714387"/>
    <lineage>
        <taxon>Eukaryota</taxon>
        <taxon>Sar</taxon>
        <taxon>Stramenopiles</taxon>
        <taxon>Ochrophyta</taxon>
        <taxon>Bolidophyceae</taxon>
        <taxon>Parmales</taxon>
        <taxon>Triparmaceae</taxon>
        <taxon>Triparma</taxon>
    </lineage>
</organism>
<keyword evidence="4 10" id="KW-0812">Transmembrane</keyword>
<feature type="transmembrane region" description="Helical" evidence="10">
    <location>
        <begin position="111"/>
        <end position="134"/>
    </location>
</feature>
<keyword evidence="3 10" id="KW-0808">Transferase</keyword>
<dbReference type="PANTHER" id="PTHR11157">
    <property type="entry name" value="FATTY ACID ACYL TRANSFERASE-RELATED"/>
    <property type="match status" value="1"/>
</dbReference>
<keyword evidence="6 10" id="KW-1133">Transmembrane helix</keyword>
<keyword evidence="12" id="KW-1185">Reference proteome</keyword>
<evidence type="ECO:0000256" key="9">
    <source>
        <dbReference type="ARBA" id="ARBA00023160"/>
    </source>
</evidence>